<keyword evidence="1" id="KW-0812">Transmembrane</keyword>
<protein>
    <submittedName>
        <fullName evidence="2">ABC-2 family transporter protein</fullName>
    </submittedName>
</protein>
<name>A0A1H0LSL4_9CLOT</name>
<keyword evidence="1" id="KW-0472">Membrane</keyword>
<dbReference type="RefSeq" id="WP_089964923.1">
    <property type="nucleotide sequence ID" value="NZ_FNJM01000001.1"/>
</dbReference>
<dbReference type="STRING" id="94869.SAMN04488529_101189"/>
<feature type="transmembrane region" description="Helical" evidence="1">
    <location>
        <begin position="75"/>
        <end position="96"/>
    </location>
</feature>
<gene>
    <name evidence="2" type="ORF">SAMN04488529_101189</name>
</gene>
<feature type="transmembrane region" description="Helical" evidence="1">
    <location>
        <begin position="195"/>
        <end position="217"/>
    </location>
</feature>
<keyword evidence="3" id="KW-1185">Reference proteome</keyword>
<dbReference type="Pfam" id="PF12679">
    <property type="entry name" value="ABC2_membrane_2"/>
    <property type="match status" value="1"/>
</dbReference>
<feature type="transmembrane region" description="Helical" evidence="1">
    <location>
        <begin position="160"/>
        <end position="183"/>
    </location>
</feature>
<evidence type="ECO:0000313" key="3">
    <source>
        <dbReference type="Proteomes" id="UP000198597"/>
    </source>
</evidence>
<dbReference type="EMBL" id="FNJM01000001">
    <property type="protein sequence ID" value="SDO71222.1"/>
    <property type="molecule type" value="Genomic_DNA"/>
</dbReference>
<dbReference type="GO" id="GO:0005886">
    <property type="term" value="C:plasma membrane"/>
    <property type="evidence" value="ECO:0007669"/>
    <property type="project" value="UniProtKB-SubCell"/>
</dbReference>
<dbReference type="AlphaFoldDB" id="A0A1H0LSL4"/>
<sequence>MNILKKELKIGLKPFIFWSIGLFFLVFAGVVKFTGISGVEGASVKELFDKFPKIILALFGMAGLDATAIDGYYGILAFYALICGMIYGVSLGTNIINREVVDKTFEFIFTKPRKRSYIVNMKFISATIYLAAFSLLNYIFSIVAIRTLDLEKNIDKEILLFSLAIFIISMLYCVIGIFIATVIKNYEKGNLYGNLFFFVTFILSIIYDVVENGSIIRIFTPFKYLLPTDIVNGKFEILPLIASIVIIIALYIVSLKIFERKEFSN</sequence>
<evidence type="ECO:0000256" key="1">
    <source>
        <dbReference type="SAM" id="Phobius"/>
    </source>
</evidence>
<keyword evidence="1" id="KW-1133">Transmembrane helix</keyword>
<feature type="transmembrane region" description="Helical" evidence="1">
    <location>
        <begin position="51"/>
        <end position="69"/>
    </location>
</feature>
<dbReference type="Proteomes" id="UP000198597">
    <property type="component" value="Unassembled WGS sequence"/>
</dbReference>
<reference evidence="2 3" key="1">
    <citation type="submission" date="2016-10" db="EMBL/GenBank/DDBJ databases">
        <authorList>
            <person name="de Groot N.N."/>
        </authorList>
    </citation>
    <scope>NUCLEOTIDE SEQUENCE [LARGE SCALE GENOMIC DNA]</scope>
    <source>
        <strain evidence="2 3">DSM 12272</strain>
    </source>
</reference>
<feature type="transmembrane region" description="Helical" evidence="1">
    <location>
        <begin position="15"/>
        <end position="39"/>
    </location>
</feature>
<proteinExistence type="predicted"/>
<dbReference type="GO" id="GO:0140359">
    <property type="term" value="F:ABC-type transporter activity"/>
    <property type="evidence" value="ECO:0007669"/>
    <property type="project" value="InterPro"/>
</dbReference>
<feature type="transmembrane region" description="Helical" evidence="1">
    <location>
        <begin position="117"/>
        <end position="140"/>
    </location>
</feature>
<feature type="transmembrane region" description="Helical" evidence="1">
    <location>
        <begin position="237"/>
        <end position="258"/>
    </location>
</feature>
<accession>A0A1H0LSL4</accession>
<organism evidence="2 3">
    <name type="scientific">Clostridium gasigenes</name>
    <dbReference type="NCBI Taxonomy" id="94869"/>
    <lineage>
        <taxon>Bacteria</taxon>
        <taxon>Bacillati</taxon>
        <taxon>Bacillota</taxon>
        <taxon>Clostridia</taxon>
        <taxon>Eubacteriales</taxon>
        <taxon>Clostridiaceae</taxon>
        <taxon>Clostridium</taxon>
    </lineage>
</organism>
<dbReference type="OrthoDB" id="9800309at2"/>
<dbReference type="PANTHER" id="PTHR43471">
    <property type="entry name" value="ABC TRANSPORTER PERMEASE"/>
    <property type="match status" value="1"/>
</dbReference>
<evidence type="ECO:0000313" key="2">
    <source>
        <dbReference type="EMBL" id="SDO71222.1"/>
    </source>
</evidence>